<evidence type="ECO:0000256" key="1">
    <source>
        <dbReference type="SAM" id="MobiDB-lite"/>
    </source>
</evidence>
<evidence type="ECO:0000313" key="3">
    <source>
        <dbReference type="EMBL" id="QES20187.1"/>
    </source>
</evidence>
<sequence length="475" mass="49405">MTLPNGAQARIFKVDPTHFRAELYKEGQRVGTLNADGIAVAGNDDGTFLALFPNGDAYTWRGNYVPGARPGTYELANGSRVELVVQEGRQFLKAGGQVIAAVNGSRQVTRYGNAVIVVEPDGGLAAYIPGSARQAAPRLLVTTGYVRTVKLANGVQAKIFKVADGHHRAELYQQGKRVGTLDADHWSVAANNNGAFFVLNSDGSTHDWVGNYLPGAKPGQYKLANGVRLELVKKDGRYGIQEIRLGVGTGVSYLKGDRQVYRFTGGGLVVLERDGGLAAYIPGAAKQSAPMPYTRDDACTVHTEVGIGAGTKAELTMSPNGPTATLRDIGSDKQVYTTLDRKHPSLPKSAGIVARIDNPFSATPTLYTKVEGGTAKGATHAFPKMLKGCTLNPVKGTSTPVTGTNGTNGNTGITANTGGQTSVVPRGGVAAGAELGTETSASSTALYATGAGAASLAAAGLGFMVLRRRAVGSRA</sequence>
<keyword evidence="2" id="KW-0812">Transmembrane</keyword>
<protein>
    <submittedName>
        <fullName evidence="3">Uncharacterized protein</fullName>
    </submittedName>
</protein>
<reference evidence="3 4" key="1">
    <citation type="submission" date="2018-05" db="EMBL/GenBank/DDBJ databases">
        <title>Streptomyces venezuelae.</title>
        <authorList>
            <person name="Kim W."/>
            <person name="Lee N."/>
            <person name="Cho B.-K."/>
        </authorList>
    </citation>
    <scope>NUCLEOTIDE SEQUENCE [LARGE SCALE GENOMIC DNA]</scope>
    <source>
        <strain evidence="3 4">ATCC 15068</strain>
    </source>
</reference>
<keyword evidence="2" id="KW-0472">Membrane</keyword>
<proteinExistence type="predicted"/>
<accession>A0A5P2AQR8</accession>
<name>A0A5P2AQR8_STRVZ</name>
<organism evidence="3 4">
    <name type="scientific">Streptomyces venezuelae</name>
    <dbReference type="NCBI Taxonomy" id="54571"/>
    <lineage>
        <taxon>Bacteria</taxon>
        <taxon>Bacillati</taxon>
        <taxon>Actinomycetota</taxon>
        <taxon>Actinomycetes</taxon>
        <taxon>Kitasatosporales</taxon>
        <taxon>Streptomycetaceae</taxon>
        <taxon>Streptomyces</taxon>
    </lineage>
</organism>
<evidence type="ECO:0000313" key="4">
    <source>
        <dbReference type="Proteomes" id="UP000324106"/>
    </source>
</evidence>
<dbReference type="EMBL" id="CP029194">
    <property type="protein sequence ID" value="QES20187.1"/>
    <property type="molecule type" value="Genomic_DNA"/>
</dbReference>
<dbReference type="OrthoDB" id="4335009at2"/>
<feature type="region of interest" description="Disordered" evidence="1">
    <location>
        <begin position="397"/>
        <end position="421"/>
    </location>
</feature>
<dbReference type="AlphaFoldDB" id="A0A5P2AQR8"/>
<keyword evidence="2" id="KW-1133">Transmembrane helix</keyword>
<feature type="transmembrane region" description="Helical" evidence="2">
    <location>
        <begin position="445"/>
        <end position="466"/>
    </location>
</feature>
<evidence type="ECO:0000256" key="2">
    <source>
        <dbReference type="SAM" id="Phobius"/>
    </source>
</evidence>
<dbReference type="Proteomes" id="UP000324106">
    <property type="component" value="Chromosome"/>
</dbReference>
<gene>
    <name evidence="3" type="ORF">DEJ46_14610</name>
</gene>